<sequence>MAARALVVSLNIDGGICVIWLPGEGTPLATTEFALSPEPIDVDLLFPTEVVGAAPPNILVPACAALEATIRTHMEGLKAAGLFFWKEVSFDVDPSTWEANYVASVFLFLCPSLCPPSSSLISFYILPFGRFFFAVLQRLFVLLTI</sequence>
<name>A0A0G4HEC9_9ALVE</name>
<evidence type="ECO:0000313" key="1">
    <source>
        <dbReference type="EMBL" id="CEM42247.1"/>
    </source>
</evidence>
<proteinExistence type="predicted"/>
<dbReference type="EMBL" id="CDMZ01002412">
    <property type="protein sequence ID" value="CEM42247.1"/>
    <property type="molecule type" value="Genomic_DNA"/>
</dbReference>
<organism evidence="1">
    <name type="scientific">Chromera velia CCMP2878</name>
    <dbReference type="NCBI Taxonomy" id="1169474"/>
    <lineage>
        <taxon>Eukaryota</taxon>
        <taxon>Sar</taxon>
        <taxon>Alveolata</taxon>
        <taxon>Colpodellida</taxon>
        <taxon>Chromeraceae</taxon>
        <taxon>Chromera</taxon>
    </lineage>
</organism>
<accession>A0A0G4HEC9</accession>
<gene>
    <name evidence="1" type="ORF">Cvel_26616</name>
</gene>
<dbReference type="AlphaFoldDB" id="A0A0G4HEC9"/>
<protein>
    <submittedName>
        <fullName evidence="1">Uncharacterized protein</fullName>
    </submittedName>
</protein>
<reference evidence="1" key="1">
    <citation type="submission" date="2014-11" db="EMBL/GenBank/DDBJ databases">
        <authorList>
            <person name="Otto D Thomas"/>
            <person name="Naeem Raeece"/>
        </authorList>
    </citation>
    <scope>NUCLEOTIDE SEQUENCE</scope>
</reference>
<dbReference type="VEuPathDB" id="CryptoDB:Cvel_26616"/>